<dbReference type="Proteomes" id="UP000006329">
    <property type="component" value="Unassembled WGS sequence"/>
</dbReference>
<evidence type="ECO:0000313" key="1">
    <source>
        <dbReference type="EMBL" id="EKO35475.1"/>
    </source>
</evidence>
<dbReference type="Pfam" id="PF09950">
    <property type="entry name" value="Major_capside"/>
    <property type="match status" value="1"/>
</dbReference>
<name>A0A0E2BJX5_9LEPT</name>
<dbReference type="RefSeq" id="WP_004458383.1">
    <property type="nucleotide sequence ID" value="NZ_AHON02000013.1"/>
</dbReference>
<proteinExistence type="predicted"/>
<sequence length="334" mass="37325">MNGILTRELLTEVDDILKSPPKTLLRARQIANPKIAKDPASDSFRYYWYTPEGSAEVFALGQFASHIPLIGEKGGWITHEGYAISNAYPLSESEIRLIQQGQSSGRGPKIDLQVNRVADAGNFIYKKENRVFFLGDPKLGMKGLLNFEETITMDGKSITMKIHQGDVEDGSSSQTGDAKKYWKNKNPMEILKDINKGIAKVKSVKVDGESIFTPNTLGIPDSLSSKFTEPFSPTTPTYSLLKYLQDNRVFENIFFFPEFSKDYTGFSHDCFVVMDNRPEVVQIGMFYDVQQFPEDAQKDGNGNAKIPVRMKTGGCMLYHPSAVYRGNKIGDGTI</sequence>
<keyword evidence="2" id="KW-1185">Reference proteome</keyword>
<protein>
    <submittedName>
        <fullName evidence="1">PF09950 family protein</fullName>
    </submittedName>
</protein>
<accession>A0A0E2BJX5</accession>
<dbReference type="InterPro" id="IPR020049">
    <property type="entry name" value="Major_capsid-like"/>
</dbReference>
<dbReference type="AlphaFoldDB" id="A0A0E2BJX5"/>
<gene>
    <name evidence="1" type="ORF">LEP1GSC179_1219</name>
</gene>
<comment type="caution">
    <text evidence="1">The sequence shown here is derived from an EMBL/GenBank/DDBJ whole genome shotgun (WGS) entry which is preliminary data.</text>
</comment>
<evidence type="ECO:0000313" key="2">
    <source>
        <dbReference type="Proteomes" id="UP000006329"/>
    </source>
</evidence>
<dbReference type="GeneID" id="29742144"/>
<reference evidence="1" key="1">
    <citation type="submission" date="2012-10" db="EMBL/GenBank/DDBJ databases">
        <authorList>
            <person name="Harkins D.M."/>
            <person name="Durkin A.S."/>
            <person name="Brinkac L.M."/>
            <person name="Haft D.H."/>
            <person name="Selengut J.D."/>
            <person name="Sanka R."/>
            <person name="DePew J."/>
            <person name="Purushe J."/>
            <person name="Matthias M.A."/>
            <person name="Vinetz J.M."/>
            <person name="Sutton G.G."/>
            <person name="Nierman W.C."/>
            <person name="Fouts D.E."/>
        </authorList>
    </citation>
    <scope>NUCLEOTIDE SEQUENCE [LARGE SCALE GENOMIC DNA]</scope>
    <source>
        <strain evidence="1">MOR084</strain>
    </source>
</reference>
<dbReference type="EMBL" id="AHON02000013">
    <property type="protein sequence ID" value="EKO35475.1"/>
    <property type="molecule type" value="Genomic_DNA"/>
</dbReference>
<organism evidence="1 2">
    <name type="scientific">Leptospira santarosai str. MOR084</name>
    <dbReference type="NCBI Taxonomy" id="1049984"/>
    <lineage>
        <taxon>Bacteria</taxon>
        <taxon>Pseudomonadati</taxon>
        <taxon>Spirochaetota</taxon>
        <taxon>Spirochaetia</taxon>
        <taxon>Leptospirales</taxon>
        <taxon>Leptospiraceae</taxon>
        <taxon>Leptospira</taxon>
    </lineage>
</organism>